<evidence type="ECO:0000256" key="1">
    <source>
        <dbReference type="SAM" id="MobiDB-lite"/>
    </source>
</evidence>
<gene>
    <name evidence="2" type="ORF">K458DRAFT_273429</name>
</gene>
<dbReference type="PANTHER" id="PTHR42030:SF1">
    <property type="entry name" value="DRBM DOMAIN-CONTAINING PROTEIN"/>
    <property type="match status" value="1"/>
</dbReference>
<keyword evidence="3" id="KW-1185">Reference proteome</keyword>
<protein>
    <submittedName>
        <fullName evidence="2">Uncharacterized protein</fullName>
    </submittedName>
</protein>
<feature type="non-terminal residue" evidence="2">
    <location>
        <position position="1"/>
    </location>
</feature>
<dbReference type="AlphaFoldDB" id="A0A6G1IUR4"/>
<feature type="compositionally biased region" description="Basic and acidic residues" evidence="1">
    <location>
        <begin position="79"/>
        <end position="94"/>
    </location>
</feature>
<feature type="region of interest" description="Disordered" evidence="1">
    <location>
        <begin position="79"/>
        <end position="104"/>
    </location>
</feature>
<accession>A0A6G1IUR4</accession>
<proteinExistence type="predicted"/>
<dbReference type="OrthoDB" id="5418749at2759"/>
<organism evidence="2 3">
    <name type="scientific">Lentithecium fluviatile CBS 122367</name>
    <dbReference type="NCBI Taxonomy" id="1168545"/>
    <lineage>
        <taxon>Eukaryota</taxon>
        <taxon>Fungi</taxon>
        <taxon>Dikarya</taxon>
        <taxon>Ascomycota</taxon>
        <taxon>Pezizomycotina</taxon>
        <taxon>Dothideomycetes</taxon>
        <taxon>Pleosporomycetidae</taxon>
        <taxon>Pleosporales</taxon>
        <taxon>Massarineae</taxon>
        <taxon>Lentitheciaceae</taxon>
        <taxon>Lentithecium</taxon>
    </lineage>
</organism>
<feature type="non-terminal residue" evidence="2">
    <location>
        <position position="104"/>
    </location>
</feature>
<name>A0A6G1IUR4_9PLEO</name>
<dbReference type="EMBL" id="MU005590">
    <property type="protein sequence ID" value="KAF2681619.1"/>
    <property type="molecule type" value="Genomic_DNA"/>
</dbReference>
<reference evidence="2" key="1">
    <citation type="journal article" date="2020" name="Stud. Mycol.">
        <title>101 Dothideomycetes genomes: a test case for predicting lifestyles and emergence of pathogens.</title>
        <authorList>
            <person name="Haridas S."/>
            <person name="Albert R."/>
            <person name="Binder M."/>
            <person name="Bloem J."/>
            <person name="Labutti K."/>
            <person name="Salamov A."/>
            <person name="Andreopoulos B."/>
            <person name="Baker S."/>
            <person name="Barry K."/>
            <person name="Bills G."/>
            <person name="Bluhm B."/>
            <person name="Cannon C."/>
            <person name="Castanera R."/>
            <person name="Culley D."/>
            <person name="Daum C."/>
            <person name="Ezra D."/>
            <person name="Gonzalez J."/>
            <person name="Henrissat B."/>
            <person name="Kuo A."/>
            <person name="Liang C."/>
            <person name="Lipzen A."/>
            <person name="Lutzoni F."/>
            <person name="Magnuson J."/>
            <person name="Mondo S."/>
            <person name="Nolan M."/>
            <person name="Ohm R."/>
            <person name="Pangilinan J."/>
            <person name="Park H.-J."/>
            <person name="Ramirez L."/>
            <person name="Alfaro M."/>
            <person name="Sun H."/>
            <person name="Tritt A."/>
            <person name="Yoshinaga Y."/>
            <person name="Zwiers L.-H."/>
            <person name="Turgeon B."/>
            <person name="Goodwin S."/>
            <person name="Spatafora J."/>
            <person name="Crous P."/>
            <person name="Grigoriev I."/>
        </authorList>
    </citation>
    <scope>NUCLEOTIDE SEQUENCE</scope>
    <source>
        <strain evidence="2">CBS 122367</strain>
    </source>
</reference>
<evidence type="ECO:0000313" key="2">
    <source>
        <dbReference type="EMBL" id="KAF2681619.1"/>
    </source>
</evidence>
<dbReference type="Proteomes" id="UP000799291">
    <property type="component" value="Unassembled WGS sequence"/>
</dbReference>
<sequence length="104" mass="12141">TTERSWSERLREHCRAHHFKNPAWRAISELRGRRTAWTAVVDLGGQSYPARFWYDIVYLEQAMEDASEVAWKVLVQESKEDSTLPGLEREDIMSHHPTNFQPSG</sequence>
<evidence type="ECO:0000313" key="3">
    <source>
        <dbReference type="Proteomes" id="UP000799291"/>
    </source>
</evidence>
<dbReference type="SUPFAM" id="SSF54768">
    <property type="entry name" value="dsRNA-binding domain-like"/>
    <property type="match status" value="1"/>
</dbReference>
<dbReference type="PANTHER" id="PTHR42030">
    <property type="entry name" value="DRBM DOMAIN-CONTAINING PROTEIN"/>
    <property type="match status" value="1"/>
</dbReference>